<keyword evidence="1" id="KW-0732">Signal</keyword>
<dbReference type="SUPFAM" id="SSF53474">
    <property type="entry name" value="alpha/beta-Hydrolases"/>
    <property type="match status" value="1"/>
</dbReference>
<gene>
    <name evidence="2" type="ORF">HNR15_002850</name>
</gene>
<dbReference type="PIRSF" id="PIRSF029171">
    <property type="entry name" value="Esterase_LipA"/>
    <property type="match status" value="1"/>
</dbReference>
<accession>A0A853DGR7</accession>
<protein>
    <recommendedName>
        <fullName evidence="4">Triacylglycerol lipase</fullName>
    </recommendedName>
</protein>
<evidence type="ECO:0000256" key="1">
    <source>
        <dbReference type="SAM" id="SignalP"/>
    </source>
</evidence>
<dbReference type="PANTHER" id="PTHR34853">
    <property type="match status" value="1"/>
</dbReference>
<dbReference type="PANTHER" id="PTHR34853:SF1">
    <property type="entry name" value="LIPASE 5"/>
    <property type="match status" value="1"/>
</dbReference>
<feature type="chain" id="PRO_5033036550" description="Triacylglycerol lipase" evidence="1">
    <location>
        <begin position="33"/>
        <end position="454"/>
    </location>
</feature>
<dbReference type="EMBL" id="JACCFW010000001">
    <property type="protein sequence ID" value="NYJ75887.1"/>
    <property type="molecule type" value="Genomic_DNA"/>
</dbReference>
<proteinExistence type="predicted"/>
<dbReference type="AlphaFoldDB" id="A0A853DGR7"/>
<name>A0A853DGR7_9MICO</name>
<dbReference type="Proteomes" id="UP000571817">
    <property type="component" value="Unassembled WGS sequence"/>
</dbReference>
<evidence type="ECO:0008006" key="4">
    <source>
        <dbReference type="Google" id="ProtNLM"/>
    </source>
</evidence>
<feature type="signal peptide" evidence="1">
    <location>
        <begin position="1"/>
        <end position="32"/>
    </location>
</feature>
<keyword evidence="3" id="KW-1185">Reference proteome</keyword>
<evidence type="ECO:0000313" key="2">
    <source>
        <dbReference type="EMBL" id="NYJ75887.1"/>
    </source>
</evidence>
<evidence type="ECO:0000313" key="3">
    <source>
        <dbReference type="Proteomes" id="UP000571817"/>
    </source>
</evidence>
<dbReference type="GO" id="GO:0016042">
    <property type="term" value="P:lipid catabolic process"/>
    <property type="evidence" value="ECO:0007669"/>
    <property type="project" value="InterPro"/>
</dbReference>
<sequence>MRTTSLRRYGVATAALLMTAGAIATGSLPAHAATPQSKGGWERTGPFYAYTGARTLASFAPGTVLKSRTITYHVQGIATPVQVTQLLYRTRTQTGQAVANVTSVIHSPVPDVTHKVVTYNSFYDSLNVADSPSRSIAGSTSPGAQTFAEEQLAFTSLLSAGYDVNVPDFEGQVPHYTIGPENGYMTLDSMRAVGKSSALGLGSNTDFAMMGYSGGSIATEWAAQLAPSYAPDINRHLVGATEGGVYVDPAHNLKYVNGSTKWSGVALLAINGLERGFAMDLSPYLSTYGKAVLGATKNAGIGDAEGKYPGLTFQQLVKPQYANPDSIPGLAAVLNKVNAGLAPSPTIPFQILQGAYGVGEGTQPSAKYGTGDGVMVTGDVRSIARRYCAAGNAVQYTEFGALGHTDVGITWLTTAAAWVQARFAGVPAPSTCSTIPAGNSLAAEKPVPVGTPAD</sequence>
<dbReference type="Pfam" id="PF03583">
    <property type="entry name" value="LIP"/>
    <property type="match status" value="1"/>
</dbReference>
<dbReference type="RefSeq" id="WP_179482886.1">
    <property type="nucleotide sequence ID" value="NZ_JACCFW010000001.1"/>
</dbReference>
<dbReference type="InterPro" id="IPR005152">
    <property type="entry name" value="Lipase_secreted"/>
</dbReference>
<dbReference type="Gene3D" id="3.40.50.1820">
    <property type="entry name" value="alpha/beta hydrolase"/>
    <property type="match status" value="1"/>
</dbReference>
<comment type="caution">
    <text evidence="2">The sequence shown here is derived from an EMBL/GenBank/DDBJ whole genome shotgun (WGS) entry which is preliminary data.</text>
</comment>
<organism evidence="2 3">
    <name type="scientific">Allobranchiibius huperziae</name>
    <dbReference type="NCBI Taxonomy" id="1874116"/>
    <lineage>
        <taxon>Bacteria</taxon>
        <taxon>Bacillati</taxon>
        <taxon>Actinomycetota</taxon>
        <taxon>Actinomycetes</taxon>
        <taxon>Micrococcales</taxon>
        <taxon>Dermacoccaceae</taxon>
        <taxon>Allobranchiibius</taxon>
    </lineage>
</organism>
<dbReference type="GO" id="GO:0004806">
    <property type="term" value="F:triacylglycerol lipase activity"/>
    <property type="evidence" value="ECO:0007669"/>
    <property type="project" value="InterPro"/>
</dbReference>
<reference evidence="2 3" key="1">
    <citation type="submission" date="2020-07" db="EMBL/GenBank/DDBJ databases">
        <title>Sequencing the genomes of 1000 actinobacteria strains.</title>
        <authorList>
            <person name="Klenk H.-P."/>
        </authorList>
    </citation>
    <scope>NUCLEOTIDE SEQUENCE [LARGE SCALE GENOMIC DNA]</scope>
    <source>
        <strain evidence="2 3">DSM 29531</strain>
    </source>
</reference>
<dbReference type="Gene3D" id="1.10.260.130">
    <property type="match status" value="1"/>
</dbReference>
<dbReference type="InterPro" id="IPR029058">
    <property type="entry name" value="AB_hydrolase_fold"/>
</dbReference>